<evidence type="ECO:0000256" key="3">
    <source>
        <dbReference type="ARBA" id="ARBA00022617"/>
    </source>
</evidence>
<keyword evidence="9" id="KW-0472">Membrane</keyword>
<keyword evidence="4 7" id="KW-0479">Metal-binding</keyword>
<evidence type="ECO:0000256" key="6">
    <source>
        <dbReference type="ARBA" id="ARBA00023033"/>
    </source>
</evidence>
<keyword evidence="5 7" id="KW-0408">Iron</keyword>
<dbReference type="Pfam" id="PF00067">
    <property type="entry name" value="p450"/>
    <property type="match status" value="1"/>
</dbReference>
<dbReference type="SUPFAM" id="SSF48264">
    <property type="entry name" value="Cytochrome P450"/>
    <property type="match status" value="1"/>
</dbReference>
<evidence type="ECO:0008006" key="12">
    <source>
        <dbReference type="Google" id="ProtNLM"/>
    </source>
</evidence>
<organism evidence="10 11">
    <name type="scientific">[Torrubiella] hemipterigena</name>
    <dbReference type="NCBI Taxonomy" id="1531966"/>
    <lineage>
        <taxon>Eukaryota</taxon>
        <taxon>Fungi</taxon>
        <taxon>Dikarya</taxon>
        <taxon>Ascomycota</taxon>
        <taxon>Pezizomycotina</taxon>
        <taxon>Sordariomycetes</taxon>
        <taxon>Hypocreomycetidae</taxon>
        <taxon>Hypocreales</taxon>
        <taxon>Clavicipitaceae</taxon>
        <taxon>Clavicipitaceae incertae sedis</taxon>
        <taxon>'Torrubiella' clade</taxon>
    </lineage>
</organism>
<dbReference type="PANTHER" id="PTHR24305:SF223">
    <property type="entry name" value="CYTOCHROME P450-DIT2"/>
    <property type="match status" value="1"/>
</dbReference>
<accession>A0A0A1T445</accession>
<dbReference type="STRING" id="1531966.A0A0A1T445"/>
<evidence type="ECO:0000256" key="9">
    <source>
        <dbReference type="SAM" id="Phobius"/>
    </source>
</evidence>
<proteinExistence type="inferred from homology"/>
<dbReference type="GO" id="GO:0004497">
    <property type="term" value="F:monooxygenase activity"/>
    <property type="evidence" value="ECO:0007669"/>
    <property type="project" value="UniProtKB-KW"/>
</dbReference>
<sequence>MIYQRDTAAQFCDRLGFGRPYTPNTIPAMFWLLTAAAASVAALAYAVELLFYPLPHVRGIPTVPFWVALLPLVKDIDQMDVFKAYIEGPLRKYGAVKIFFASQWNIIIHHPRYLAEVLKHTNIYEKSGNDEKIPHSVLASLLGNNIISGRGDTWKTYQRIIKPGLQARQDLGRLQENATKLRNMILAQLEESGGAKLHSIIQKHTINNFTAIFYNTDTKTSGVPLDQMQTQLKREIFKPLFMSFPVLDRLGLSSRENARRLASQFTDTLISLLRTGPGTRLTQDLLEARGNGTLTEKQFRDNVTVLFVAGQENPQLATISTLYLLAKHPDIQQQLYKEIVNNDTLNGGTEITEETLQAMPLLTAVVLESIRLFPPIGQLINRRTTTSVCLGGDIFIPKGTYIGYNCVSTNRDLEAWGANANDFVPSRWGLSSEEIRREYRQRKARAEFLSFHGGQRACLGEKFALSQLKITLCVLVRSVQWALDPAWPERMTPAGPLCPSNLQLKFTARASGS</sequence>
<keyword evidence="11" id="KW-1185">Reference proteome</keyword>
<keyword evidence="9" id="KW-0812">Transmembrane</keyword>
<dbReference type="InterPro" id="IPR017972">
    <property type="entry name" value="Cyt_P450_CS"/>
</dbReference>
<dbReference type="Gene3D" id="1.10.630.10">
    <property type="entry name" value="Cytochrome P450"/>
    <property type="match status" value="1"/>
</dbReference>
<comment type="cofactor">
    <cofactor evidence="1 7">
        <name>heme</name>
        <dbReference type="ChEBI" id="CHEBI:30413"/>
    </cofactor>
</comment>
<evidence type="ECO:0000313" key="11">
    <source>
        <dbReference type="Proteomes" id="UP000039046"/>
    </source>
</evidence>
<evidence type="ECO:0000256" key="4">
    <source>
        <dbReference type="ARBA" id="ARBA00022723"/>
    </source>
</evidence>
<keyword evidence="8" id="KW-0560">Oxidoreductase</keyword>
<evidence type="ECO:0000313" key="10">
    <source>
        <dbReference type="EMBL" id="CEJ80865.1"/>
    </source>
</evidence>
<keyword evidence="9" id="KW-1133">Transmembrane helix</keyword>
<keyword evidence="3 7" id="KW-0349">Heme</keyword>
<evidence type="ECO:0000256" key="5">
    <source>
        <dbReference type="ARBA" id="ARBA00023004"/>
    </source>
</evidence>
<dbReference type="GO" id="GO:0016705">
    <property type="term" value="F:oxidoreductase activity, acting on paired donors, with incorporation or reduction of molecular oxygen"/>
    <property type="evidence" value="ECO:0007669"/>
    <property type="project" value="InterPro"/>
</dbReference>
<dbReference type="OrthoDB" id="1470350at2759"/>
<gene>
    <name evidence="10" type="ORF">VHEMI01025</name>
</gene>
<evidence type="ECO:0000256" key="2">
    <source>
        <dbReference type="ARBA" id="ARBA00010617"/>
    </source>
</evidence>
<dbReference type="PRINTS" id="PR00465">
    <property type="entry name" value="EP450IV"/>
</dbReference>
<dbReference type="GO" id="GO:0005506">
    <property type="term" value="F:iron ion binding"/>
    <property type="evidence" value="ECO:0007669"/>
    <property type="project" value="InterPro"/>
</dbReference>
<evidence type="ECO:0000256" key="1">
    <source>
        <dbReference type="ARBA" id="ARBA00001971"/>
    </source>
</evidence>
<feature type="binding site" description="axial binding residue" evidence="7">
    <location>
        <position position="458"/>
    </location>
    <ligand>
        <name>heme</name>
        <dbReference type="ChEBI" id="CHEBI:30413"/>
    </ligand>
    <ligandPart>
        <name>Fe</name>
        <dbReference type="ChEBI" id="CHEBI:18248"/>
    </ligandPart>
</feature>
<dbReference type="InterPro" id="IPR050121">
    <property type="entry name" value="Cytochrome_P450_monoxygenase"/>
</dbReference>
<dbReference type="AlphaFoldDB" id="A0A0A1T445"/>
<dbReference type="PROSITE" id="PS00086">
    <property type="entry name" value="CYTOCHROME_P450"/>
    <property type="match status" value="1"/>
</dbReference>
<dbReference type="PRINTS" id="PR00385">
    <property type="entry name" value="P450"/>
</dbReference>
<comment type="similarity">
    <text evidence="2 8">Belongs to the cytochrome P450 family.</text>
</comment>
<dbReference type="GO" id="GO:0020037">
    <property type="term" value="F:heme binding"/>
    <property type="evidence" value="ECO:0007669"/>
    <property type="project" value="InterPro"/>
</dbReference>
<evidence type="ECO:0000256" key="7">
    <source>
        <dbReference type="PIRSR" id="PIRSR602403-1"/>
    </source>
</evidence>
<protein>
    <recommendedName>
        <fullName evidence="12">Cytochrome P450</fullName>
    </recommendedName>
</protein>
<name>A0A0A1T445_9HYPO</name>
<dbReference type="InterPro" id="IPR001128">
    <property type="entry name" value="Cyt_P450"/>
</dbReference>
<dbReference type="InterPro" id="IPR036396">
    <property type="entry name" value="Cyt_P450_sf"/>
</dbReference>
<dbReference type="CDD" id="cd11070">
    <property type="entry name" value="CYP56-like"/>
    <property type="match status" value="1"/>
</dbReference>
<dbReference type="PANTHER" id="PTHR24305">
    <property type="entry name" value="CYTOCHROME P450"/>
    <property type="match status" value="1"/>
</dbReference>
<feature type="transmembrane region" description="Helical" evidence="9">
    <location>
        <begin position="28"/>
        <end position="51"/>
    </location>
</feature>
<dbReference type="EMBL" id="CDHN01000001">
    <property type="protein sequence ID" value="CEJ80865.1"/>
    <property type="molecule type" value="Genomic_DNA"/>
</dbReference>
<dbReference type="Proteomes" id="UP000039046">
    <property type="component" value="Unassembled WGS sequence"/>
</dbReference>
<dbReference type="InterPro" id="IPR002403">
    <property type="entry name" value="Cyt_P450_E_grp-IV"/>
</dbReference>
<reference evidence="10 11" key="1">
    <citation type="journal article" date="2015" name="Genome Announc.">
        <title>Draft Genome Sequence and Gene Annotation of the Entomopathogenic Fungus Verticillium hemipterigenum.</title>
        <authorList>
            <person name="Horn F."/>
            <person name="Habel A."/>
            <person name="Scharf D.H."/>
            <person name="Dworschak J."/>
            <person name="Brakhage A.A."/>
            <person name="Guthke R."/>
            <person name="Hertweck C."/>
            <person name="Linde J."/>
        </authorList>
    </citation>
    <scope>NUCLEOTIDE SEQUENCE [LARGE SCALE GENOMIC DNA]</scope>
</reference>
<keyword evidence="6 8" id="KW-0503">Monooxygenase</keyword>
<dbReference type="HOGENOM" id="CLU_031576_0_0_1"/>
<evidence type="ECO:0000256" key="8">
    <source>
        <dbReference type="RuleBase" id="RU000461"/>
    </source>
</evidence>